<keyword evidence="6" id="KW-1185">Reference proteome</keyword>
<evidence type="ECO:0000313" key="5">
    <source>
        <dbReference type="EMBL" id="VDO91295.1"/>
    </source>
</evidence>
<evidence type="ECO:0000313" key="6">
    <source>
        <dbReference type="Proteomes" id="UP000268014"/>
    </source>
</evidence>
<dbReference type="PANTHER" id="PTHR24637">
    <property type="entry name" value="COLLAGEN"/>
    <property type="match status" value="1"/>
</dbReference>
<accession>A0A0N4XBA9</accession>
<dbReference type="SMART" id="SM01088">
    <property type="entry name" value="Col_cuticle_N"/>
    <property type="match status" value="1"/>
</dbReference>
<keyword evidence="3" id="KW-0812">Transmembrane</keyword>
<dbReference type="InterPro" id="IPR002486">
    <property type="entry name" value="Col_cuticle_N"/>
</dbReference>
<keyword evidence="1" id="KW-0677">Repeat</keyword>
<dbReference type="AlphaFoldDB" id="A0A0N4XBA9"/>
<dbReference type="OrthoDB" id="5983381at2759"/>
<feature type="transmembrane region" description="Helical" evidence="3">
    <location>
        <begin position="20"/>
        <end position="44"/>
    </location>
</feature>
<feature type="region of interest" description="Disordered" evidence="2">
    <location>
        <begin position="222"/>
        <end position="305"/>
    </location>
</feature>
<organism evidence="7">
    <name type="scientific">Haemonchus placei</name>
    <name type="common">Barber's pole worm</name>
    <dbReference type="NCBI Taxonomy" id="6290"/>
    <lineage>
        <taxon>Eukaryota</taxon>
        <taxon>Metazoa</taxon>
        <taxon>Ecdysozoa</taxon>
        <taxon>Nematoda</taxon>
        <taxon>Chromadorea</taxon>
        <taxon>Rhabditida</taxon>
        <taxon>Rhabditina</taxon>
        <taxon>Rhabditomorpha</taxon>
        <taxon>Strongyloidea</taxon>
        <taxon>Trichostrongylidae</taxon>
        <taxon>Haemonchus</taxon>
    </lineage>
</organism>
<keyword evidence="3" id="KW-1133">Transmembrane helix</keyword>
<dbReference type="Proteomes" id="UP000268014">
    <property type="component" value="Unassembled WGS sequence"/>
</dbReference>
<feature type="region of interest" description="Disordered" evidence="2">
    <location>
        <begin position="174"/>
        <end position="207"/>
    </location>
</feature>
<evidence type="ECO:0000313" key="7">
    <source>
        <dbReference type="WBParaSite" id="HPLM_0002165401-mRNA-1"/>
    </source>
</evidence>
<dbReference type="EMBL" id="UZAF01023793">
    <property type="protein sequence ID" value="VDO91295.1"/>
    <property type="molecule type" value="Genomic_DNA"/>
</dbReference>
<dbReference type="Pfam" id="PF01391">
    <property type="entry name" value="Collagen"/>
    <property type="match status" value="1"/>
</dbReference>
<dbReference type="WBParaSite" id="HPLM_0002165401-mRNA-1">
    <property type="protein sequence ID" value="HPLM_0002165401-mRNA-1"/>
    <property type="gene ID" value="HPLM_0002165401"/>
</dbReference>
<name>A0A0N4XBA9_HAEPC</name>
<dbReference type="OMA" id="GNEQCNC"/>
<proteinExistence type="predicted"/>
<evidence type="ECO:0000259" key="4">
    <source>
        <dbReference type="SMART" id="SM01088"/>
    </source>
</evidence>
<reference evidence="7" key="1">
    <citation type="submission" date="2017-02" db="UniProtKB">
        <authorList>
            <consortium name="WormBaseParasite"/>
        </authorList>
    </citation>
    <scope>IDENTIFICATION</scope>
</reference>
<evidence type="ECO:0000256" key="3">
    <source>
        <dbReference type="SAM" id="Phobius"/>
    </source>
</evidence>
<dbReference type="Pfam" id="PF01484">
    <property type="entry name" value="Col_cuticle_N"/>
    <property type="match status" value="1"/>
</dbReference>
<gene>
    <name evidence="5" type="ORF">HPLM_LOCUS21643</name>
</gene>
<sequence>MAGSEKKDPPNLATMGSAQAAAYAAIGLSTVCVLVTVFYIPIFLSKVQSIQDRLSKNMNEFNVMQTEIWSDLQHAKNESPVPKVKRQADAECARLLRTAAKISFLRQVSLFYSLFTHLSPLERELSTFSIILQKIELISPYLRYLVWNFLGECVVNNELLPDIELAVCNAENTCPPGEKGRPGIDGMDGIPGEPGTPGEPGLPGIVPQVQVSASGCRVCPPGPKGPLGYPGQPGPQGLPGEEGPQGDSGRPGSDGIAGPPGPMGPLGEPGKDGEQGPPGAEGTRGEKGPVGPPGLKGMVGPRGYP</sequence>
<feature type="domain" description="Nematode cuticle collagen N-terminal" evidence="4">
    <location>
        <begin position="20"/>
        <end position="72"/>
    </location>
</feature>
<evidence type="ECO:0000256" key="2">
    <source>
        <dbReference type="SAM" id="MobiDB-lite"/>
    </source>
</evidence>
<protein>
    <submittedName>
        <fullName evidence="7">Col_cuticle_N domain-containing protein</fullName>
    </submittedName>
</protein>
<reference evidence="5 6" key="2">
    <citation type="submission" date="2018-11" db="EMBL/GenBank/DDBJ databases">
        <authorList>
            <consortium name="Pathogen Informatics"/>
        </authorList>
    </citation>
    <scope>NUCLEOTIDE SEQUENCE [LARGE SCALE GENOMIC DNA]</scope>
    <source>
        <strain evidence="5 6">MHpl1</strain>
    </source>
</reference>
<keyword evidence="3" id="KW-0472">Membrane</keyword>
<dbReference type="STRING" id="6290.A0A0N4XBA9"/>
<dbReference type="GO" id="GO:0042302">
    <property type="term" value="F:structural constituent of cuticle"/>
    <property type="evidence" value="ECO:0007669"/>
    <property type="project" value="InterPro"/>
</dbReference>
<dbReference type="InterPro" id="IPR008160">
    <property type="entry name" value="Collagen"/>
</dbReference>
<dbReference type="PANTHER" id="PTHR24637:SF421">
    <property type="entry name" value="CUTICLE COLLAGEN DPY-2"/>
    <property type="match status" value="1"/>
</dbReference>
<evidence type="ECO:0000256" key="1">
    <source>
        <dbReference type="ARBA" id="ARBA00022737"/>
    </source>
</evidence>